<evidence type="ECO:0000313" key="2">
    <source>
        <dbReference type="Proteomes" id="UP000572212"/>
    </source>
</evidence>
<dbReference type="EMBL" id="JACHON010000003">
    <property type="protein sequence ID" value="MBB6512538.1"/>
    <property type="molecule type" value="Genomic_DNA"/>
</dbReference>
<dbReference type="Proteomes" id="UP000572212">
    <property type="component" value="Unassembled WGS sequence"/>
</dbReference>
<proteinExistence type="predicted"/>
<dbReference type="AlphaFoldDB" id="A0A841RPF4"/>
<reference evidence="1 2" key="1">
    <citation type="submission" date="2020-08" db="EMBL/GenBank/DDBJ databases">
        <title>Genomic Encyclopedia of Type Strains, Phase IV (KMG-IV): sequencing the most valuable type-strain genomes for metagenomic binning, comparative biology and taxonomic classification.</title>
        <authorList>
            <person name="Goeker M."/>
        </authorList>
    </citation>
    <scope>NUCLEOTIDE SEQUENCE [LARGE SCALE GENOMIC DNA]</scope>
    <source>
        <strain evidence="1 2">DSM 11805</strain>
    </source>
</reference>
<accession>A0A841RPF4</accession>
<organism evidence="1 2">
    <name type="scientific">Gracilibacillus halotolerans</name>
    <dbReference type="NCBI Taxonomy" id="74386"/>
    <lineage>
        <taxon>Bacteria</taxon>
        <taxon>Bacillati</taxon>
        <taxon>Bacillota</taxon>
        <taxon>Bacilli</taxon>
        <taxon>Bacillales</taxon>
        <taxon>Bacillaceae</taxon>
        <taxon>Gracilibacillus</taxon>
    </lineage>
</organism>
<name>A0A841RPF4_9BACI</name>
<protein>
    <submittedName>
        <fullName evidence="1">Uncharacterized protein</fullName>
    </submittedName>
</protein>
<evidence type="ECO:0000313" key="1">
    <source>
        <dbReference type="EMBL" id="MBB6512538.1"/>
    </source>
</evidence>
<sequence length="58" mass="6174">MNFGILIGIALAIAVIASVAAWINTQIIIKELTAIKEKLGIEKSGSKTSLFDNDLDSN</sequence>
<comment type="caution">
    <text evidence="1">The sequence shown here is derived from an EMBL/GenBank/DDBJ whole genome shotgun (WGS) entry which is preliminary data.</text>
</comment>
<gene>
    <name evidence="1" type="ORF">GGQ92_001321</name>
</gene>
<dbReference type="RefSeq" id="WP_184245913.1">
    <property type="nucleotide sequence ID" value="NZ_BAAACU010000058.1"/>
</dbReference>
<keyword evidence="2" id="KW-1185">Reference proteome</keyword>